<organism evidence="1 2">
    <name type="scientific">Ixodes persulcatus</name>
    <name type="common">Taiga tick</name>
    <dbReference type="NCBI Taxonomy" id="34615"/>
    <lineage>
        <taxon>Eukaryota</taxon>
        <taxon>Metazoa</taxon>
        <taxon>Ecdysozoa</taxon>
        <taxon>Arthropoda</taxon>
        <taxon>Chelicerata</taxon>
        <taxon>Arachnida</taxon>
        <taxon>Acari</taxon>
        <taxon>Parasitiformes</taxon>
        <taxon>Ixodida</taxon>
        <taxon>Ixodoidea</taxon>
        <taxon>Ixodidae</taxon>
        <taxon>Ixodinae</taxon>
        <taxon>Ixodes</taxon>
    </lineage>
</organism>
<keyword evidence="2" id="KW-1185">Reference proteome</keyword>
<gene>
    <name evidence="1" type="ORF">HPB47_018453</name>
</gene>
<protein>
    <submittedName>
        <fullName evidence="1">Uncharacterized protein</fullName>
    </submittedName>
</protein>
<dbReference type="EMBL" id="JABSTQ010000758">
    <property type="protein sequence ID" value="KAG0445210.1"/>
    <property type="molecule type" value="Genomic_DNA"/>
</dbReference>
<evidence type="ECO:0000313" key="2">
    <source>
        <dbReference type="Proteomes" id="UP000805193"/>
    </source>
</evidence>
<reference evidence="1 2" key="1">
    <citation type="journal article" date="2020" name="Cell">
        <title>Large-Scale Comparative Analyses of Tick Genomes Elucidate Their Genetic Diversity and Vector Capacities.</title>
        <authorList>
            <consortium name="Tick Genome and Microbiome Consortium (TIGMIC)"/>
            <person name="Jia N."/>
            <person name="Wang J."/>
            <person name="Shi W."/>
            <person name="Du L."/>
            <person name="Sun Y."/>
            <person name="Zhan W."/>
            <person name="Jiang J.F."/>
            <person name="Wang Q."/>
            <person name="Zhang B."/>
            <person name="Ji P."/>
            <person name="Bell-Sakyi L."/>
            <person name="Cui X.M."/>
            <person name="Yuan T.T."/>
            <person name="Jiang B.G."/>
            <person name="Yang W.F."/>
            <person name="Lam T.T."/>
            <person name="Chang Q.C."/>
            <person name="Ding S.J."/>
            <person name="Wang X.J."/>
            <person name="Zhu J.G."/>
            <person name="Ruan X.D."/>
            <person name="Zhao L."/>
            <person name="Wei J.T."/>
            <person name="Ye R.Z."/>
            <person name="Que T.C."/>
            <person name="Du C.H."/>
            <person name="Zhou Y.H."/>
            <person name="Cheng J.X."/>
            <person name="Dai P.F."/>
            <person name="Guo W.B."/>
            <person name="Han X.H."/>
            <person name="Huang E.J."/>
            <person name="Li L.F."/>
            <person name="Wei W."/>
            <person name="Gao Y.C."/>
            <person name="Liu J.Z."/>
            <person name="Shao H.Z."/>
            <person name="Wang X."/>
            <person name="Wang C.C."/>
            <person name="Yang T.C."/>
            <person name="Huo Q.B."/>
            <person name="Li W."/>
            <person name="Chen H.Y."/>
            <person name="Chen S.E."/>
            <person name="Zhou L.G."/>
            <person name="Ni X.B."/>
            <person name="Tian J.H."/>
            <person name="Sheng Y."/>
            <person name="Liu T."/>
            <person name="Pan Y.S."/>
            <person name="Xia L.Y."/>
            <person name="Li J."/>
            <person name="Zhao F."/>
            <person name="Cao W.C."/>
        </authorList>
    </citation>
    <scope>NUCLEOTIDE SEQUENCE [LARGE SCALE GENOMIC DNA]</scope>
    <source>
        <strain evidence="1">Iper-2018</strain>
    </source>
</reference>
<dbReference type="Proteomes" id="UP000805193">
    <property type="component" value="Unassembled WGS sequence"/>
</dbReference>
<proteinExistence type="predicted"/>
<name>A0AC60QZU9_IXOPE</name>
<sequence length="194" mass="21772">MTGVPGTIGRIDRPYIAIQSPANKIRSTYQKKHHYPSQTLQAICDRNKRFLDITMGHPSKVKDARVFRTLSMADKLSQICRRYYILGDAVYPLREYLMTLFREFESLTKNRETSMQLKLLEFVTVYYATRFTISSCILHNLCIEAGEGDVVQEPENEASSVPDNDSLEVFGPLTASDSVLRKLGGGGGGRRGTG</sequence>
<comment type="caution">
    <text evidence="1">The sequence shown here is derived from an EMBL/GenBank/DDBJ whole genome shotgun (WGS) entry which is preliminary data.</text>
</comment>
<accession>A0AC60QZU9</accession>
<evidence type="ECO:0000313" key="1">
    <source>
        <dbReference type="EMBL" id="KAG0445210.1"/>
    </source>
</evidence>